<dbReference type="InterPro" id="IPR014951">
    <property type="entry name" value="DUF1822"/>
</dbReference>
<dbReference type="EMBL" id="JAHHGZ010000029">
    <property type="protein sequence ID" value="MBW4670295.1"/>
    <property type="molecule type" value="Genomic_DNA"/>
</dbReference>
<evidence type="ECO:0000313" key="2">
    <source>
        <dbReference type="Proteomes" id="UP000729701"/>
    </source>
</evidence>
<name>A0A951QQN0_9CYAN</name>
<dbReference type="AlphaFoldDB" id="A0A951QQN0"/>
<proteinExistence type="predicted"/>
<reference evidence="1" key="1">
    <citation type="submission" date="2021-05" db="EMBL/GenBank/DDBJ databases">
        <authorList>
            <person name="Pietrasiak N."/>
            <person name="Ward R."/>
            <person name="Stajich J.E."/>
            <person name="Kurbessoian T."/>
        </authorList>
    </citation>
    <scope>NUCLEOTIDE SEQUENCE</scope>
    <source>
        <strain evidence="1">GSE-NOS-MK-12-04C</strain>
    </source>
</reference>
<accession>A0A951QQN0</accession>
<dbReference type="Proteomes" id="UP000729701">
    <property type="component" value="Unassembled WGS sequence"/>
</dbReference>
<organism evidence="1 2">
    <name type="scientific">Cyanomargarita calcarea GSE-NOS-MK-12-04C</name>
    <dbReference type="NCBI Taxonomy" id="2839659"/>
    <lineage>
        <taxon>Bacteria</taxon>
        <taxon>Bacillati</taxon>
        <taxon>Cyanobacteriota</taxon>
        <taxon>Cyanophyceae</taxon>
        <taxon>Nostocales</taxon>
        <taxon>Cyanomargaritaceae</taxon>
        <taxon>Cyanomargarita</taxon>
    </lineage>
</organism>
<gene>
    <name evidence="1" type="ORF">KME60_23495</name>
</gene>
<comment type="caution">
    <text evidence="1">The sequence shown here is derived from an EMBL/GenBank/DDBJ whole genome shotgun (WGS) entry which is preliminary data.</text>
</comment>
<sequence length="368" mass="41946">MTNTSVYSRYWRQELSAKVIWLESEHFEEAKKISDRNLSETNQWTIYLNALALLGFEEWLRERIPDVKINRDNCSIFESDSANAMNVVWNLSVGGFSLCLISVDNLIDDFVTVPKEVINSPKMIAHFYVLLEVLEEEEKLNIHGFLRYDKLIEYCQSINLEAKSDSCYQLPLSWFDSEVNNLLLYSSFLSPDAIPLPSVVGVDRTDIQTLSQSTSIVNKALVNVSSWCLGVFEEGWQSTKDMLKTLDSNYAWGVVRSKSIDYHCGVKKLDFGLLLNGQKLALVINVKRLEDNEVDVLVQVIPYNEEYLPSALKLKVTLNPNTSESESQEVITRKADNLIQLEFSEIVGKQFQVEVGFQGAVIVEEFLL</sequence>
<evidence type="ECO:0000313" key="1">
    <source>
        <dbReference type="EMBL" id="MBW4670295.1"/>
    </source>
</evidence>
<dbReference type="Pfam" id="PF08852">
    <property type="entry name" value="DUF1822"/>
    <property type="match status" value="1"/>
</dbReference>
<reference evidence="1" key="2">
    <citation type="journal article" date="2022" name="Microbiol. Resour. Announc.">
        <title>Metagenome Sequencing to Explore Phylogenomics of Terrestrial Cyanobacteria.</title>
        <authorList>
            <person name="Ward R.D."/>
            <person name="Stajich J.E."/>
            <person name="Johansen J.R."/>
            <person name="Huntemann M."/>
            <person name="Clum A."/>
            <person name="Foster B."/>
            <person name="Foster B."/>
            <person name="Roux S."/>
            <person name="Palaniappan K."/>
            <person name="Varghese N."/>
            <person name="Mukherjee S."/>
            <person name="Reddy T.B.K."/>
            <person name="Daum C."/>
            <person name="Copeland A."/>
            <person name="Chen I.A."/>
            <person name="Ivanova N.N."/>
            <person name="Kyrpides N.C."/>
            <person name="Shapiro N."/>
            <person name="Eloe-Fadrosh E.A."/>
            <person name="Pietrasiak N."/>
        </authorList>
    </citation>
    <scope>NUCLEOTIDE SEQUENCE</scope>
    <source>
        <strain evidence="1">GSE-NOS-MK-12-04C</strain>
    </source>
</reference>
<protein>
    <submittedName>
        <fullName evidence="1">DUF1822 family protein</fullName>
    </submittedName>
</protein>